<dbReference type="InterPro" id="IPR008266">
    <property type="entry name" value="Tyr_kinase_AS"/>
</dbReference>
<feature type="chain" id="PRO_5045981148" description="Protein kinase domain-containing protein" evidence="11">
    <location>
        <begin position="25"/>
        <end position="939"/>
    </location>
</feature>
<dbReference type="SUPFAM" id="SSF48726">
    <property type="entry name" value="Immunoglobulin"/>
    <property type="match status" value="1"/>
</dbReference>
<comment type="caution">
    <text evidence="13">The sequence shown here is derived from an EMBL/GenBank/DDBJ whole genome shotgun (WGS) entry which is preliminary data.</text>
</comment>
<evidence type="ECO:0000256" key="9">
    <source>
        <dbReference type="PROSITE-ProRule" id="PRU10141"/>
    </source>
</evidence>
<reference evidence="13 14" key="1">
    <citation type="submission" date="2024-08" db="EMBL/GenBank/DDBJ databases">
        <authorList>
            <person name="Cucini C."/>
            <person name="Frati F."/>
        </authorList>
    </citation>
    <scope>NUCLEOTIDE SEQUENCE [LARGE SCALE GENOMIC DNA]</scope>
</reference>
<name>A0ABP1PRX1_9HEXA</name>
<feature type="domain" description="Protein kinase" evidence="12">
    <location>
        <begin position="620"/>
        <end position="918"/>
    </location>
</feature>
<dbReference type="Proteomes" id="UP001642540">
    <property type="component" value="Unassembled WGS sequence"/>
</dbReference>
<evidence type="ECO:0000256" key="1">
    <source>
        <dbReference type="ARBA" id="ARBA00004167"/>
    </source>
</evidence>
<protein>
    <recommendedName>
        <fullName evidence="12">Protein kinase domain-containing protein</fullName>
    </recommendedName>
</protein>
<dbReference type="SMART" id="SM00220">
    <property type="entry name" value="S_TKc"/>
    <property type="match status" value="1"/>
</dbReference>
<sequence>MRKENIMELQYIVLGLLAVTGSSTSSFNCSTTKQSNPFVQVYDAADNVQNFSHNGTVLLQNPSSDEAIGWIGLECSHTKPIRWVYDFNFIEEGIGDSYSLTERKVNRNDFYNTSSYIFKAEVELKVYRPGRNFVLFCVTFENICERTVAHVYYDETRKQYVLKSLTKAEENNTLVRELEQAAVKRQNWLEKVNHNETCAVNFSVVDRDNNYIFSFFPNRTSYSSRPIPDRQNLENTYLFYEKLSPACFIPICENCTIYYGRNNSSHWPILFFDYKKNESLVVHAYFTLITRRTNGSTSPGKLKLDWEKFDAQDMVLMELGTDRNPSSNKFYSGETLLINCYGSSYLFSFGTQIAYISSASNTDGKITFLDVKERNLLKGLGRLGAGQIPLEWPNDGERYNITVYCFSPVWNSPTEWVNISETVEVYAPSLQVNGTNQLILLPTDLGVHNINFSCKATGNPAPEVQVIPPGNNSRIGIHKTVDGNTMIVDVSIVKVDETHVGVYNCVATNPSGDKFYEFELRSSISKSRKEKTDLLIIVLSSIFVPIITIFLAIVIILAVKVRIEKEEFRRLTEEAARDFMEGSLVEDTNVDSPEETHYANDNVKSLPYNDRYEIPQKNWDLGNTVLGTGNFGIVVKGSVEIGARKSMIAIKTVKSPDDIVDFKTTLLELKIMAHIGHHHHIVKLIAASTENIHKRKILIGVEFCANGSLLSYMQKRKKLFTNNVEDGQMHFTSMPQSNENKLVDGLYDNLMVMTSDISTLDLYKWSFQIACGMNFLDSKKVLHADLAARNILLTDDLVVKISDFGLSRDLFQNSEYTKKTQVALPWKWMAIESLKFLKFSTKSDVWSYGVTLYEVFTLGDDPYTGQTWTEEFVTLLENGMRLERPPFCTINTYNRVMMQCWQKEPAERITFGDAMSFFEKAIGLLTSSVRNDDECRELC</sequence>
<evidence type="ECO:0000259" key="12">
    <source>
        <dbReference type="PROSITE" id="PS50011"/>
    </source>
</evidence>
<dbReference type="CDD" id="cd00192">
    <property type="entry name" value="PTKc"/>
    <property type="match status" value="1"/>
</dbReference>
<feature type="binding site" evidence="9">
    <location>
        <position position="651"/>
    </location>
    <ligand>
        <name>ATP</name>
        <dbReference type="ChEBI" id="CHEBI:30616"/>
    </ligand>
</feature>
<keyword evidence="2 10" id="KW-0812">Transmembrane</keyword>
<dbReference type="PANTHER" id="PTHR24416:SF600">
    <property type="entry name" value="PDGF- AND VEGF-RECEPTOR RELATED, ISOFORM J"/>
    <property type="match status" value="1"/>
</dbReference>
<dbReference type="Pfam" id="PF07679">
    <property type="entry name" value="I-set"/>
    <property type="match status" value="1"/>
</dbReference>
<dbReference type="InterPro" id="IPR050122">
    <property type="entry name" value="RTK"/>
</dbReference>
<keyword evidence="7" id="KW-0325">Glycoprotein</keyword>
<keyword evidence="5" id="KW-1015">Disulfide bond</keyword>
<proteinExistence type="predicted"/>
<evidence type="ECO:0000313" key="14">
    <source>
        <dbReference type="Proteomes" id="UP001642540"/>
    </source>
</evidence>
<gene>
    <name evidence="13" type="ORF">ODALV1_LOCUS3064</name>
</gene>
<keyword evidence="4 10" id="KW-0472">Membrane</keyword>
<evidence type="ECO:0000256" key="3">
    <source>
        <dbReference type="ARBA" id="ARBA00022989"/>
    </source>
</evidence>
<feature type="transmembrane region" description="Helical" evidence="10">
    <location>
        <begin position="534"/>
        <end position="559"/>
    </location>
</feature>
<keyword evidence="11" id="KW-0732">Signal</keyword>
<dbReference type="PROSITE" id="PS00107">
    <property type="entry name" value="PROTEIN_KINASE_ATP"/>
    <property type="match status" value="1"/>
</dbReference>
<comment type="catalytic activity">
    <reaction evidence="8">
        <text>L-tyrosyl-[protein] + ATP = O-phospho-L-tyrosyl-[protein] + ADP + H(+)</text>
        <dbReference type="Rhea" id="RHEA:10596"/>
        <dbReference type="Rhea" id="RHEA-COMP:10136"/>
        <dbReference type="Rhea" id="RHEA-COMP:20101"/>
        <dbReference type="ChEBI" id="CHEBI:15378"/>
        <dbReference type="ChEBI" id="CHEBI:30616"/>
        <dbReference type="ChEBI" id="CHEBI:46858"/>
        <dbReference type="ChEBI" id="CHEBI:61978"/>
        <dbReference type="ChEBI" id="CHEBI:456216"/>
        <dbReference type="EC" id="2.7.10.1"/>
    </reaction>
</comment>
<dbReference type="SUPFAM" id="SSF56112">
    <property type="entry name" value="Protein kinase-like (PK-like)"/>
    <property type="match status" value="1"/>
</dbReference>
<dbReference type="InterPro" id="IPR036179">
    <property type="entry name" value="Ig-like_dom_sf"/>
</dbReference>
<evidence type="ECO:0000256" key="11">
    <source>
        <dbReference type="SAM" id="SignalP"/>
    </source>
</evidence>
<dbReference type="InterPro" id="IPR017441">
    <property type="entry name" value="Protein_kinase_ATP_BS"/>
</dbReference>
<dbReference type="Gene3D" id="1.10.510.10">
    <property type="entry name" value="Transferase(Phosphotransferase) domain 1"/>
    <property type="match status" value="1"/>
</dbReference>
<evidence type="ECO:0000256" key="5">
    <source>
        <dbReference type="ARBA" id="ARBA00023157"/>
    </source>
</evidence>
<dbReference type="InterPro" id="IPR000719">
    <property type="entry name" value="Prot_kinase_dom"/>
</dbReference>
<dbReference type="PROSITE" id="PS00109">
    <property type="entry name" value="PROTEIN_KINASE_TYR"/>
    <property type="match status" value="1"/>
</dbReference>
<dbReference type="EMBL" id="CAXLJM020000007">
    <property type="protein sequence ID" value="CAL8075037.1"/>
    <property type="molecule type" value="Genomic_DNA"/>
</dbReference>
<comment type="subcellular location">
    <subcellularLocation>
        <location evidence="1">Membrane</location>
        <topology evidence="1">Single-pass membrane protein</topology>
    </subcellularLocation>
</comment>
<dbReference type="PROSITE" id="PS50011">
    <property type="entry name" value="PROTEIN_KINASE_DOM"/>
    <property type="match status" value="1"/>
</dbReference>
<organism evidence="13 14">
    <name type="scientific">Orchesella dallaii</name>
    <dbReference type="NCBI Taxonomy" id="48710"/>
    <lineage>
        <taxon>Eukaryota</taxon>
        <taxon>Metazoa</taxon>
        <taxon>Ecdysozoa</taxon>
        <taxon>Arthropoda</taxon>
        <taxon>Hexapoda</taxon>
        <taxon>Collembola</taxon>
        <taxon>Entomobryomorpha</taxon>
        <taxon>Entomobryoidea</taxon>
        <taxon>Orchesellidae</taxon>
        <taxon>Orchesellinae</taxon>
        <taxon>Orchesella</taxon>
    </lineage>
</organism>
<accession>A0ABP1PRX1</accession>
<dbReference type="InterPro" id="IPR013783">
    <property type="entry name" value="Ig-like_fold"/>
</dbReference>
<keyword evidence="6" id="KW-0675">Receptor</keyword>
<dbReference type="Gene3D" id="2.60.40.10">
    <property type="entry name" value="Immunoglobulins"/>
    <property type="match status" value="1"/>
</dbReference>
<dbReference type="PRINTS" id="PR00109">
    <property type="entry name" value="TYRKINASE"/>
</dbReference>
<feature type="signal peptide" evidence="11">
    <location>
        <begin position="1"/>
        <end position="24"/>
    </location>
</feature>
<evidence type="ECO:0000256" key="10">
    <source>
        <dbReference type="SAM" id="Phobius"/>
    </source>
</evidence>
<dbReference type="Gene3D" id="3.30.200.20">
    <property type="entry name" value="Phosphorylase Kinase, domain 1"/>
    <property type="match status" value="1"/>
</dbReference>
<evidence type="ECO:0000256" key="8">
    <source>
        <dbReference type="ARBA" id="ARBA00051243"/>
    </source>
</evidence>
<evidence type="ECO:0000256" key="4">
    <source>
        <dbReference type="ARBA" id="ARBA00023136"/>
    </source>
</evidence>
<dbReference type="PANTHER" id="PTHR24416">
    <property type="entry name" value="TYROSINE-PROTEIN KINASE RECEPTOR"/>
    <property type="match status" value="1"/>
</dbReference>
<keyword evidence="3 10" id="KW-1133">Transmembrane helix</keyword>
<dbReference type="InterPro" id="IPR001245">
    <property type="entry name" value="Ser-Thr/Tyr_kinase_cat_dom"/>
</dbReference>
<dbReference type="InterPro" id="IPR013098">
    <property type="entry name" value="Ig_I-set"/>
</dbReference>
<evidence type="ECO:0000256" key="7">
    <source>
        <dbReference type="ARBA" id="ARBA00023180"/>
    </source>
</evidence>
<keyword evidence="9" id="KW-0547">Nucleotide-binding</keyword>
<keyword evidence="14" id="KW-1185">Reference proteome</keyword>
<evidence type="ECO:0000256" key="6">
    <source>
        <dbReference type="ARBA" id="ARBA00023170"/>
    </source>
</evidence>
<dbReference type="InterPro" id="IPR011009">
    <property type="entry name" value="Kinase-like_dom_sf"/>
</dbReference>
<evidence type="ECO:0000313" key="13">
    <source>
        <dbReference type="EMBL" id="CAL8075037.1"/>
    </source>
</evidence>
<dbReference type="Pfam" id="PF07714">
    <property type="entry name" value="PK_Tyr_Ser-Thr"/>
    <property type="match status" value="1"/>
</dbReference>
<keyword evidence="9" id="KW-0067">ATP-binding</keyword>
<evidence type="ECO:0000256" key="2">
    <source>
        <dbReference type="ARBA" id="ARBA00022692"/>
    </source>
</evidence>